<dbReference type="Proteomes" id="UP000320390">
    <property type="component" value="Chromosome"/>
</dbReference>
<proteinExistence type="predicted"/>
<organism evidence="1 2">
    <name type="scientific">Saltatorellus ferox</name>
    <dbReference type="NCBI Taxonomy" id="2528018"/>
    <lineage>
        <taxon>Bacteria</taxon>
        <taxon>Pseudomonadati</taxon>
        <taxon>Planctomycetota</taxon>
        <taxon>Planctomycetia</taxon>
        <taxon>Planctomycetia incertae sedis</taxon>
        <taxon>Saltatorellus</taxon>
    </lineage>
</organism>
<dbReference type="RefSeq" id="WP_145205527.1">
    <property type="nucleotide sequence ID" value="NZ_CP036434.1"/>
</dbReference>
<name>A0A518F117_9BACT</name>
<dbReference type="AlphaFoldDB" id="A0A518F117"/>
<evidence type="ECO:0000313" key="2">
    <source>
        <dbReference type="Proteomes" id="UP000320390"/>
    </source>
</evidence>
<keyword evidence="2" id="KW-1185">Reference proteome</keyword>
<protein>
    <submittedName>
        <fullName evidence="1">Uncharacterized protein</fullName>
    </submittedName>
</protein>
<evidence type="ECO:0000313" key="1">
    <source>
        <dbReference type="EMBL" id="QDV10041.1"/>
    </source>
</evidence>
<reference evidence="1 2" key="1">
    <citation type="submission" date="2019-02" db="EMBL/GenBank/DDBJ databases">
        <title>Deep-cultivation of Planctomycetes and their phenomic and genomic characterization uncovers novel biology.</title>
        <authorList>
            <person name="Wiegand S."/>
            <person name="Jogler M."/>
            <person name="Boedeker C."/>
            <person name="Pinto D."/>
            <person name="Vollmers J."/>
            <person name="Rivas-Marin E."/>
            <person name="Kohn T."/>
            <person name="Peeters S.H."/>
            <person name="Heuer A."/>
            <person name="Rast P."/>
            <person name="Oberbeckmann S."/>
            <person name="Bunk B."/>
            <person name="Jeske O."/>
            <person name="Meyerdierks A."/>
            <person name="Storesund J.E."/>
            <person name="Kallscheuer N."/>
            <person name="Luecker S."/>
            <person name="Lage O.M."/>
            <person name="Pohl T."/>
            <person name="Merkel B.J."/>
            <person name="Hornburger P."/>
            <person name="Mueller R.-W."/>
            <person name="Bruemmer F."/>
            <person name="Labrenz M."/>
            <person name="Spormann A.M."/>
            <person name="Op den Camp H."/>
            <person name="Overmann J."/>
            <person name="Amann R."/>
            <person name="Jetten M.S.M."/>
            <person name="Mascher T."/>
            <person name="Medema M.H."/>
            <person name="Devos D.P."/>
            <person name="Kaster A.-K."/>
            <person name="Ovreas L."/>
            <person name="Rohde M."/>
            <person name="Galperin M.Y."/>
            <person name="Jogler C."/>
        </authorList>
    </citation>
    <scope>NUCLEOTIDE SEQUENCE [LARGE SCALE GENOMIC DNA]</scope>
    <source>
        <strain evidence="1 2">Poly30</strain>
    </source>
</reference>
<sequence length="74" mass="7924">MKVTLLSLALICGACQSTDAGSSRSIHPSPVLAAPVVEAPASALETAPEVAKLPRRVHLDRSEYAVRDWVRDRS</sequence>
<dbReference type="EMBL" id="CP036434">
    <property type="protein sequence ID" value="QDV10041.1"/>
    <property type="molecule type" value="Genomic_DNA"/>
</dbReference>
<accession>A0A518F117</accession>
<gene>
    <name evidence="1" type="ORF">Poly30_56020</name>
</gene>